<evidence type="ECO:0000256" key="3">
    <source>
        <dbReference type="ARBA" id="ARBA00022763"/>
    </source>
</evidence>
<dbReference type="GO" id="GO:0004519">
    <property type="term" value="F:endonuclease activity"/>
    <property type="evidence" value="ECO:0007669"/>
    <property type="project" value="UniProtKB-KW"/>
</dbReference>
<evidence type="ECO:0000256" key="2">
    <source>
        <dbReference type="ARBA" id="ARBA00022759"/>
    </source>
</evidence>
<keyword evidence="3" id="KW-0227">DNA damage</keyword>
<dbReference type="CDD" id="cd00221">
    <property type="entry name" value="Vsr"/>
    <property type="match status" value="1"/>
</dbReference>
<evidence type="ECO:0000313" key="7">
    <source>
        <dbReference type="EMBL" id="AWB50931.1"/>
    </source>
</evidence>
<dbReference type="EMBL" id="CP028921">
    <property type="protein sequence ID" value="AWB50931.1"/>
    <property type="molecule type" value="Genomic_DNA"/>
</dbReference>
<gene>
    <name evidence="7" type="ORF">HYN69_20355</name>
</gene>
<dbReference type="NCBIfam" id="TIGR00632">
    <property type="entry name" value="vsr"/>
    <property type="match status" value="1"/>
</dbReference>
<protein>
    <submittedName>
        <fullName evidence="7">Very short patch repair endonuclease</fullName>
    </submittedName>
</protein>
<organism evidence="7 8">
    <name type="scientific">Paragemmobacter aquarius</name>
    <dbReference type="NCBI Taxonomy" id="2169400"/>
    <lineage>
        <taxon>Bacteria</taxon>
        <taxon>Pseudomonadati</taxon>
        <taxon>Pseudomonadota</taxon>
        <taxon>Alphaproteobacteria</taxon>
        <taxon>Rhodobacterales</taxon>
        <taxon>Paracoccaceae</taxon>
        <taxon>Paragemmobacter</taxon>
    </lineage>
</organism>
<dbReference type="Pfam" id="PF03852">
    <property type="entry name" value="Vsr"/>
    <property type="match status" value="1"/>
</dbReference>
<evidence type="ECO:0000256" key="5">
    <source>
        <dbReference type="ARBA" id="ARBA00023204"/>
    </source>
</evidence>
<dbReference type="RefSeq" id="WP_108437691.1">
    <property type="nucleotide sequence ID" value="NZ_CP028921.1"/>
</dbReference>
<sequence>MADVHDPATRSRNMAAIRGRDTKPELIIRKGLHARGFRFRIQGRELPGRPDLIFPKYQALLWVHGCFWHGHDCPMFHWPKSREEFWQAKIGRNRERDAETWAAARAAGWRCGTVWECALKGRGRLPPGQVIDSLALWLSSDAEEFCIEGQCIDSAAYPPA</sequence>
<evidence type="ECO:0000313" key="8">
    <source>
        <dbReference type="Proteomes" id="UP000244496"/>
    </source>
</evidence>
<reference evidence="7 8" key="1">
    <citation type="submission" date="2018-04" db="EMBL/GenBank/DDBJ databases">
        <title>Genome sequencing of Gemmobacter.</title>
        <authorList>
            <person name="Yi H."/>
            <person name="Baek M.-G."/>
        </authorList>
    </citation>
    <scope>NUCLEOTIDE SEQUENCE [LARGE SCALE GENOMIC DNA]</scope>
    <source>
        <strain evidence="7 8">HYN0069</strain>
        <plasmid evidence="8">Plasmid unnamed3</plasmid>
    </source>
</reference>
<geneLocation type="plasmid" evidence="7">
    <name>unnamed3</name>
</geneLocation>
<dbReference type="Proteomes" id="UP000244496">
    <property type="component" value="Plasmid unnamed3"/>
</dbReference>
<dbReference type="Gene3D" id="3.40.960.10">
    <property type="entry name" value="VSR Endonuclease"/>
    <property type="match status" value="1"/>
</dbReference>
<keyword evidence="4" id="KW-0378">Hydrolase</keyword>
<name>A0A2S0USZ9_9RHOB</name>
<dbReference type="InterPro" id="IPR004603">
    <property type="entry name" value="DNA_mismatch_endonuc_vsr"/>
</dbReference>
<evidence type="ECO:0000256" key="1">
    <source>
        <dbReference type="ARBA" id="ARBA00022722"/>
    </source>
</evidence>
<keyword evidence="1" id="KW-0540">Nuclease</keyword>
<keyword evidence="7" id="KW-0614">Plasmid</keyword>
<proteinExistence type="inferred from homology"/>
<evidence type="ECO:0000256" key="6">
    <source>
        <dbReference type="ARBA" id="ARBA00029466"/>
    </source>
</evidence>
<accession>A0A2S0USZ9</accession>
<dbReference type="GO" id="GO:0016787">
    <property type="term" value="F:hydrolase activity"/>
    <property type="evidence" value="ECO:0007669"/>
    <property type="project" value="UniProtKB-KW"/>
</dbReference>
<dbReference type="KEGG" id="geh:HYN69_20355"/>
<comment type="similarity">
    <text evidence="6">Belongs to the Vsr family.</text>
</comment>
<dbReference type="GO" id="GO:0006298">
    <property type="term" value="P:mismatch repair"/>
    <property type="evidence" value="ECO:0007669"/>
    <property type="project" value="InterPro"/>
</dbReference>
<dbReference type="OrthoDB" id="9801520at2"/>
<keyword evidence="5" id="KW-0234">DNA repair</keyword>
<evidence type="ECO:0000256" key="4">
    <source>
        <dbReference type="ARBA" id="ARBA00022801"/>
    </source>
</evidence>
<dbReference type="SUPFAM" id="SSF52980">
    <property type="entry name" value="Restriction endonuclease-like"/>
    <property type="match status" value="1"/>
</dbReference>
<keyword evidence="8" id="KW-1185">Reference proteome</keyword>
<dbReference type="InterPro" id="IPR011335">
    <property type="entry name" value="Restrct_endonuc-II-like"/>
</dbReference>
<keyword evidence="2 7" id="KW-0255">Endonuclease</keyword>
<dbReference type="REBASE" id="249914">
    <property type="entry name" value="V.Gsp69ORF20350P"/>
</dbReference>
<dbReference type="AlphaFoldDB" id="A0A2S0USZ9"/>